<dbReference type="GO" id="GO:0008237">
    <property type="term" value="F:metallopeptidase activity"/>
    <property type="evidence" value="ECO:0007669"/>
    <property type="project" value="InterPro"/>
</dbReference>
<dbReference type="InterPro" id="IPR000555">
    <property type="entry name" value="JAMM/MPN+_dom"/>
</dbReference>
<dbReference type="Pfam" id="PF13012">
    <property type="entry name" value="MitMem_reg"/>
    <property type="match status" value="1"/>
</dbReference>
<dbReference type="InterPro" id="IPR024969">
    <property type="entry name" value="EIF3F/CSN6-like_C"/>
</dbReference>
<comment type="similarity">
    <text evidence="1">Belongs to the peptidase M67A family.</text>
</comment>
<dbReference type="InterPro" id="IPR033858">
    <property type="entry name" value="MPN_RPN7_8"/>
</dbReference>
<dbReference type="GO" id="GO:0043161">
    <property type="term" value="P:proteasome-mediated ubiquitin-dependent protein catabolic process"/>
    <property type="evidence" value="ECO:0007669"/>
    <property type="project" value="TreeGrafter"/>
</dbReference>
<evidence type="ECO:0000313" key="6">
    <source>
        <dbReference type="RefSeq" id="XP_022931887.1"/>
    </source>
</evidence>
<gene>
    <name evidence="6" type="primary">LOC111438167</name>
</gene>
<accession>A0A6J1EV27</accession>
<evidence type="ECO:0000256" key="3">
    <source>
        <dbReference type="ARBA" id="ARBA00064920"/>
    </source>
</evidence>
<dbReference type="Gene3D" id="3.40.140.10">
    <property type="entry name" value="Cytidine Deaminase, domain 2"/>
    <property type="match status" value="1"/>
</dbReference>
<keyword evidence="5" id="KW-1185">Reference proteome</keyword>
<comment type="subunit">
    <text evidence="3">Component of the 19S regulatory particle (RP/PA700) lid subcomplex of the 26S proteasome. The 26S proteasome is composed of a core protease (CP), known as the 20S proteasome, capped at one or both ends by the 19S regulatory particle (RP/PA700). The RP/PA700 complex is composed of at least 17 different subunits in two subcomplexes, the base and the lid, which form the portions proximal and distal to the 20S proteolytic core, respectively.</text>
</comment>
<dbReference type="CDD" id="cd08062">
    <property type="entry name" value="MPN_RPN7_8"/>
    <property type="match status" value="1"/>
</dbReference>
<dbReference type="RefSeq" id="XP_022931887.1">
    <property type="nucleotide sequence ID" value="XM_023076119.1"/>
</dbReference>
<evidence type="ECO:0000256" key="1">
    <source>
        <dbReference type="ARBA" id="ARBA00008568"/>
    </source>
</evidence>
<name>A0A6J1EV27_CUCMO</name>
<dbReference type="PROSITE" id="PS50249">
    <property type="entry name" value="MPN"/>
    <property type="match status" value="1"/>
</dbReference>
<dbReference type="FunFam" id="3.40.140.10:FF:000013">
    <property type="entry name" value="26S proteasome non-ATPase regulatory subunit 7"/>
    <property type="match status" value="1"/>
</dbReference>
<dbReference type="InterPro" id="IPR037518">
    <property type="entry name" value="MPN"/>
</dbReference>
<dbReference type="AlphaFoldDB" id="A0A6J1EV27"/>
<dbReference type="Pfam" id="PF01398">
    <property type="entry name" value="JAB"/>
    <property type="match status" value="1"/>
</dbReference>
<reference evidence="6" key="1">
    <citation type="submission" date="2025-08" db="UniProtKB">
        <authorList>
            <consortium name="RefSeq"/>
        </authorList>
    </citation>
    <scope>IDENTIFICATION</scope>
    <source>
        <tissue evidence="6">Young leaves</tissue>
    </source>
</reference>
<organism evidence="5 6">
    <name type="scientific">Cucurbita moschata</name>
    <name type="common">Winter crookneck squash</name>
    <name type="synonym">Cucurbita pepo var. moschata</name>
    <dbReference type="NCBI Taxonomy" id="3662"/>
    <lineage>
        <taxon>Eukaryota</taxon>
        <taxon>Viridiplantae</taxon>
        <taxon>Streptophyta</taxon>
        <taxon>Embryophyta</taxon>
        <taxon>Tracheophyta</taxon>
        <taxon>Spermatophyta</taxon>
        <taxon>Magnoliopsida</taxon>
        <taxon>eudicotyledons</taxon>
        <taxon>Gunneridae</taxon>
        <taxon>Pentapetalae</taxon>
        <taxon>rosids</taxon>
        <taxon>fabids</taxon>
        <taxon>Cucurbitales</taxon>
        <taxon>Cucurbitaceae</taxon>
        <taxon>Cucurbiteae</taxon>
        <taxon>Cucurbita</taxon>
    </lineage>
</organism>
<evidence type="ECO:0000256" key="2">
    <source>
        <dbReference type="ARBA" id="ARBA00022942"/>
    </source>
</evidence>
<dbReference type="SMART" id="SM00232">
    <property type="entry name" value="JAB_MPN"/>
    <property type="match status" value="1"/>
</dbReference>
<keyword evidence="2" id="KW-0647">Proteasome</keyword>
<sequence length="310" mass="34948">MDVVKSQQTSSRPIEKVVVHPLVLLSIVDNFYRVAKDTSKRVVGVLLGSSFRGIVDVTNSYAVAFEEDEKDFSIWFLDHNYLESMFSMFKRINAKEHIIGWYSSGPTLQENDLDIHQLFHKYVPNPVFVVIDLEPEDLDLPTKAYCDVEEVQENATQKSQKIFVHVPSEIGAHEVEEIGVAHLLRDVKDAAISTLATEVSGKLTGLKGLDSSLREIRSYLDLVVDEKLPINHEILYYLQDVFNLFPNLNVANLVKAFSVKTNDMLLVIYLSSFIRSVIALHNLIRNKMLNKEHEKAEDAKSASVAASSGK</sequence>
<feature type="domain" description="MPN" evidence="4">
    <location>
        <begin position="17"/>
        <end position="151"/>
    </location>
</feature>
<evidence type="ECO:0000313" key="5">
    <source>
        <dbReference type="Proteomes" id="UP000504609"/>
    </source>
</evidence>
<dbReference type="GeneID" id="111438167"/>
<dbReference type="KEGG" id="cmos:111438167"/>
<dbReference type="PANTHER" id="PTHR10540:SF7">
    <property type="entry name" value="26S PROTEASOME NON-ATPASE REGULATORY SUBUNIT 7"/>
    <property type="match status" value="1"/>
</dbReference>
<proteinExistence type="inferred from homology"/>
<evidence type="ECO:0000259" key="4">
    <source>
        <dbReference type="PROSITE" id="PS50249"/>
    </source>
</evidence>
<dbReference type="PANTHER" id="PTHR10540">
    <property type="entry name" value="EUKARYOTIC TRANSLATION INITIATION FACTOR 3 SUBUNIT F-RELATED"/>
    <property type="match status" value="1"/>
</dbReference>
<protein>
    <submittedName>
        <fullName evidence="6">26S proteasome non-ATPase regulatory subunit 7 homolog A-like</fullName>
    </submittedName>
</protein>
<dbReference type="GO" id="GO:0048731">
    <property type="term" value="P:system development"/>
    <property type="evidence" value="ECO:0007669"/>
    <property type="project" value="UniProtKB-ARBA"/>
</dbReference>
<dbReference type="GO" id="GO:0005838">
    <property type="term" value="C:proteasome regulatory particle"/>
    <property type="evidence" value="ECO:0007669"/>
    <property type="project" value="InterPro"/>
</dbReference>
<dbReference type="Proteomes" id="UP000504609">
    <property type="component" value="Unplaced"/>
</dbReference>